<keyword evidence="3" id="KW-0808">Transferase</keyword>
<dbReference type="PROSITE" id="PS50011">
    <property type="entry name" value="PROTEIN_KINASE_DOM"/>
    <property type="match status" value="1"/>
</dbReference>
<organism evidence="10 11">
    <name type="scientific">Streptomyces malaysiensis subsp. samsunensis</name>
    <dbReference type="NCBI Taxonomy" id="459658"/>
    <lineage>
        <taxon>Bacteria</taxon>
        <taxon>Bacillati</taxon>
        <taxon>Actinomycetota</taxon>
        <taxon>Actinomycetes</taxon>
        <taxon>Kitasatosporales</taxon>
        <taxon>Streptomycetaceae</taxon>
        <taxon>Streptomyces</taxon>
        <taxon>Streptomyces violaceusniger group</taxon>
    </lineage>
</organism>
<evidence type="ECO:0000256" key="7">
    <source>
        <dbReference type="PROSITE-ProRule" id="PRU10141"/>
    </source>
</evidence>
<evidence type="ECO:0000256" key="3">
    <source>
        <dbReference type="ARBA" id="ARBA00022679"/>
    </source>
</evidence>
<evidence type="ECO:0000256" key="1">
    <source>
        <dbReference type="ARBA" id="ARBA00012513"/>
    </source>
</evidence>
<feature type="compositionally biased region" description="Basic and acidic residues" evidence="8">
    <location>
        <begin position="286"/>
        <end position="296"/>
    </location>
</feature>
<dbReference type="SMART" id="SM00220">
    <property type="entry name" value="S_TKc"/>
    <property type="match status" value="1"/>
</dbReference>
<evidence type="ECO:0000256" key="4">
    <source>
        <dbReference type="ARBA" id="ARBA00022741"/>
    </source>
</evidence>
<keyword evidence="11" id="KW-1185">Reference proteome</keyword>
<feature type="region of interest" description="Disordered" evidence="8">
    <location>
        <begin position="271"/>
        <end position="330"/>
    </location>
</feature>
<keyword evidence="5 10" id="KW-0418">Kinase</keyword>
<evidence type="ECO:0000313" key="10">
    <source>
        <dbReference type="EMBL" id="MCQ8831729.1"/>
    </source>
</evidence>
<dbReference type="EMBL" id="JANIIC010000026">
    <property type="protein sequence ID" value="MCQ8831729.1"/>
    <property type="molecule type" value="Genomic_DNA"/>
</dbReference>
<dbReference type="Gene3D" id="3.30.200.20">
    <property type="entry name" value="Phosphorylase Kinase, domain 1"/>
    <property type="match status" value="1"/>
</dbReference>
<name>A0A9X2LY74_STRMQ</name>
<dbReference type="Gene3D" id="1.10.510.10">
    <property type="entry name" value="Transferase(Phosphotransferase) domain 1"/>
    <property type="match status" value="1"/>
</dbReference>
<dbReference type="Proteomes" id="UP001142400">
    <property type="component" value="Unassembled WGS sequence"/>
</dbReference>
<dbReference type="InterPro" id="IPR011009">
    <property type="entry name" value="Kinase-like_dom_sf"/>
</dbReference>
<feature type="binding site" evidence="7">
    <location>
        <position position="38"/>
    </location>
    <ligand>
        <name>ATP</name>
        <dbReference type="ChEBI" id="CHEBI:30616"/>
    </ligand>
</feature>
<dbReference type="PANTHER" id="PTHR43289:SF6">
    <property type="entry name" value="SERINE_THREONINE-PROTEIN KINASE NEKL-3"/>
    <property type="match status" value="1"/>
</dbReference>
<evidence type="ECO:0000256" key="5">
    <source>
        <dbReference type="ARBA" id="ARBA00022777"/>
    </source>
</evidence>
<proteinExistence type="predicted"/>
<dbReference type="RefSeq" id="WP_257632609.1">
    <property type="nucleotide sequence ID" value="NZ_JANIIC010000026.1"/>
</dbReference>
<dbReference type="PROSITE" id="PS00107">
    <property type="entry name" value="PROTEIN_KINASE_ATP"/>
    <property type="match status" value="1"/>
</dbReference>
<dbReference type="GO" id="GO:0005524">
    <property type="term" value="F:ATP binding"/>
    <property type="evidence" value="ECO:0007669"/>
    <property type="project" value="UniProtKB-UniRule"/>
</dbReference>
<dbReference type="EC" id="2.7.11.1" evidence="1"/>
<dbReference type="Pfam" id="PF00069">
    <property type="entry name" value="Pkinase"/>
    <property type="match status" value="1"/>
</dbReference>
<evidence type="ECO:0000256" key="2">
    <source>
        <dbReference type="ARBA" id="ARBA00022527"/>
    </source>
</evidence>
<keyword evidence="2 10" id="KW-0723">Serine/threonine-protein kinase</keyword>
<dbReference type="GO" id="GO:0004674">
    <property type="term" value="F:protein serine/threonine kinase activity"/>
    <property type="evidence" value="ECO:0007669"/>
    <property type="project" value="UniProtKB-KW"/>
</dbReference>
<keyword evidence="6 7" id="KW-0067">ATP-binding</keyword>
<dbReference type="InterPro" id="IPR008271">
    <property type="entry name" value="Ser/Thr_kinase_AS"/>
</dbReference>
<dbReference type="PANTHER" id="PTHR43289">
    <property type="entry name" value="MITOGEN-ACTIVATED PROTEIN KINASE KINASE KINASE 20-RELATED"/>
    <property type="match status" value="1"/>
</dbReference>
<sequence>MGEVVGGRYELAESIGKGGMAQVWRARDLVTSRDVAVKFLRPDFGNLQQLDTREQMAEHDVLRARFRREATLLRRLDHHGIPELYDQGSHQGAPYLVMRFVTGVTLHKFLAQHAPVPLTVAVAVAVQVADAMACAHTLPVVHRDLKPQNIMISDDGVIALLDFGIAKPLGIGVTQYTRHGSTLGSRGYQAPEQILEKEPTTCTDIYSFGCVCYELFAGRPPFVMDETRGLVEQHLKVDPLPPGLYAAGVPEVLDDLMLRMLAKDPEQRPTVGEVLDVLRPLGPRPGDPEPQPRLRPDPTAPLRQPRDSPVERQSQAPAPTASDSHTDPDGEWLNAHVVERLCAAAEREIHEGDPDDAVRHLAGLADRARAEWGSRRPLVRRIWELAAEGLRLAGDCGGAARFYQGIADDLVRGDGPQERADRAVLRLRVAECRLAFGEIEAAIGVVEVAGHVAAGLPMPLASHVEKVRREVDTDITERLADPGAAQG</sequence>
<protein>
    <recommendedName>
        <fullName evidence="1">non-specific serine/threonine protein kinase</fullName>
        <ecNumber evidence="1">2.7.11.1</ecNumber>
    </recommendedName>
</protein>
<gene>
    <name evidence="10" type="ORF">NQU54_22325</name>
</gene>
<keyword evidence="4 7" id="KW-0547">Nucleotide-binding</keyword>
<dbReference type="InterPro" id="IPR017441">
    <property type="entry name" value="Protein_kinase_ATP_BS"/>
</dbReference>
<reference evidence="10" key="1">
    <citation type="submission" date="2022-06" db="EMBL/GenBank/DDBJ databases">
        <title>WGS of actinobacteria.</title>
        <authorList>
            <person name="Thawai C."/>
        </authorList>
    </citation>
    <scope>NUCLEOTIDE SEQUENCE</scope>
    <source>
        <strain evidence="10">DSM 42010</strain>
    </source>
</reference>
<feature type="compositionally biased region" description="Polar residues" evidence="8">
    <location>
        <begin position="311"/>
        <end position="323"/>
    </location>
</feature>
<evidence type="ECO:0000256" key="8">
    <source>
        <dbReference type="SAM" id="MobiDB-lite"/>
    </source>
</evidence>
<evidence type="ECO:0000256" key="6">
    <source>
        <dbReference type="ARBA" id="ARBA00022840"/>
    </source>
</evidence>
<feature type="domain" description="Protein kinase" evidence="9">
    <location>
        <begin position="9"/>
        <end position="282"/>
    </location>
</feature>
<dbReference type="PROSITE" id="PS00108">
    <property type="entry name" value="PROTEIN_KINASE_ST"/>
    <property type="match status" value="1"/>
</dbReference>
<dbReference type="AlphaFoldDB" id="A0A9X2LY74"/>
<accession>A0A9X2LY74</accession>
<evidence type="ECO:0000313" key="11">
    <source>
        <dbReference type="Proteomes" id="UP001142400"/>
    </source>
</evidence>
<evidence type="ECO:0000259" key="9">
    <source>
        <dbReference type="PROSITE" id="PS50011"/>
    </source>
</evidence>
<dbReference type="CDD" id="cd14014">
    <property type="entry name" value="STKc_PknB_like"/>
    <property type="match status" value="1"/>
</dbReference>
<dbReference type="SUPFAM" id="SSF56112">
    <property type="entry name" value="Protein kinase-like (PK-like)"/>
    <property type="match status" value="1"/>
</dbReference>
<comment type="caution">
    <text evidence="10">The sequence shown here is derived from an EMBL/GenBank/DDBJ whole genome shotgun (WGS) entry which is preliminary data.</text>
</comment>
<dbReference type="InterPro" id="IPR000719">
    <property type="entry name" value="Prot_kinase_dom"/>
</dbReference>